<reference evidence="2" key="1">
    <citation type="journal article" date="2022" name="Mol. Ecol. Resour.">
        <title>The genomes of chicory, endive, great burdock and yacon provide insights into Asteraceae palaeo-polyploidization history and plant inulin production.</title>
        <authorList>
            <person name="Fan W."/>
            <person name="Wang S."/>
            <person name="Wang H."/>
            <person name="Wang A."/>
            <person name="Jiang F."/>
            <person name="Liu H."/>
            <person name="Zhao H."/>
            <person name="Xu D."/>
            <person name="Zhang Y."/>
        </authorList>
    </citation>
    <scope>NUCLEOTIDE SEQUENCE [LARGE SCALE GENOMIC DNA]</scope>
    <source>
        <strain evidence="2">cv. Punajuju</strain>
    </source>
</reference>
<sequence>MPRSHPCIFIGYPFAQKAYKVLNLITKQIFVTRDVKFFETIFPLHAFQPSSIDSSSHLPSNYVDTNIPEHSLSPNTLPDLSYSSSHNNHDSPPHLSPSSSHDNHDSPHSLPPLPVPPSIPIQSSRSRNPRVRLQDYICNQASRDNTTHLCHHTITNSCIYDTPSLATSNFISYSTFAFNAVTSLVEPAFYHQAKGIIVWEDAIKKELQALSDNHTWDIVKLPKGKKPIACRWVYKIKHHADGSIERYKARLVAKGFTQREWIDYHETFSPAVKFKTIRCLISVAVKHGWQIHRFDVNNAFLH</sequence>
<protein>
    <submittedName>
        <fullName evidence="1">Uncharacterized protein</fullName>
    </submittedName>
</protein>
<accession>A0ACB9F0X8</accession>
<name>A0ACB9F0X8_CICIN</name>
<keyword evidence="2" id="KW-1185">Reference proteome</keyword>
<reference evidence="1 2" key="2">
    <citation type="journal article" date="2022" name="Mol. Ecol. Resour.">
        <title>The genomes of chicory, endive, great burdock and yacon provide insights into Asteraceae paleo-polyploidization history and plant inulin production.</title>
        <authorList>
            <person name="Fan W."/>
            <person name="Wang S."/>
            <person name="Wang H."/>
            <person name="Wang A."/>
            <person name="Jiang F."/>
            <person name="Liu H."/>
            <person name="Zhao H."/>
            <person name="Xu D."/>
            <person name="Zhang Y."/>
        </authorList>
    </citation>
    <scope>NUCLEOTIDE SEQUENCE [LARGE SCALE GENOMIC DNA]</scope>
    <source>
        <strain evidence="2">cv. Punajuju</strain>
        <tissue evidence="1">Leaves</tissue>
    </source>
</reference>
<gene>
    <name evidence="1" type="ORF">L2E82_14743</name>
</gene>
<organism evidence="1 2">
    <name type="scientific">Cichorium intybus</name>
    <name type="common">Chicory</name>
    <dbReference type="NCBI Taxonomy" id="13427"/>
    <lineage>
        <taxon>Eukaryota</taxon>
        <taxon>Viridiplantae</taxon>
        <taxon>Streptophyta</taxon>
        <taxon>Embryophyta</taxon>
        <taxon>Tracheophyta</taxon>
        <taxon>Spermatophyta</taxon>
        <taxon>Magnoliopsida</taxon>
        <taxon>eudicotyledons</taxon>
        <taxon>Gunneridae</taxon>
        <taxon>Pentapetalae</taxon>
        <taxon>asterids</taxon>
        <taxon>campanulids</taxon>
        <taxon>Asterales</taxon>
        <taxon>Asteraceae</taxon>
        <taxon>Cichorioideae</taxon>
        <taxon>Cichorieae</taxon>
        <taxon>Cichoriinae</taxon>
        <taxon>Cichorium</taxon>
    </lineage>
</organism>
<proteinExistence type="predicted"/>
<evidence type="ECO:0000313" key="2">
    <source>
        <dbReference type="Proteomes" id="UP001055811"/>
    </source>
</evidence>
<dbReference type="EMBL" id="CM042011">
    <property type="protein sequence ID" value="KAI3764730.1"/>
    <property type="molecule type" value="Genomic_DNA"/>
</dbReference>
<comment type="caution">
    <text evidence="1">The sequence shown here is derived from an EMBL/GenBank/DDBJ whole genome shotgun (WGS) entry which is preliminary data.</text>
</comment>
<dbReference type="Proteomes" id="UP001055811">
    <property type="component" value="Linkage Group LG03"/>
</dbReference>
<evidence type="ECO:0000313" key="1">
    <source>
        <dbReference type="EMBL" id="KAI3764730.1"/>
    </source>
</evidence>